<evidence type="ECO:0000313" key="3">
    <source>
        <dbReference type="EMBL" id="OIJ44262.1"/>
    </source>
</evidence>
<dbReference type="Proteomes" id="UP000180246">
    <property type="component" value="Unassembled WGS sequence"/>
</dbReference>
<evidence type="ECO:0000313" key="4">
    <source>
        <dbReference type="Proteomes" id="UP000180246"/>
    </source>
</evidence>
<organism evidence="3 4">
    <name type="scientific">Massilia timonae</name>
    <dbReference type="NCBI Taxonomy" id="47229"/>
    <lineage>
        <taxon>Bacteria</taxon>
        <taxon>Pseudomonadati</taxon>
        <taxon>Pseudomonadota</taxon>
        <taxon>Betaproteobacteria</taxon>
        <taxon>Burkholderiales</taxon>
        <taxon>Oxalobacteraceae</taxon>
        <taxon>Telluria group</taxon>
        <taxon>Massilia</taxon>
    </lineage>
</organism>
<keyword evidence="1" id="KW-1133">Transmembrane helix</keyword>
<feature type="transmembrane region" description="Helical" evidence="1">
    <location>
        <begin position="250"/>
        <end position="268"/>
    </location>
</feature>
<feature type="transmembrane region" description="Helical" evidence="1">
    <location>
        <begin position="99"/>
        <end position="120"/>
    </location>
</feature>
<feature type="transmembrane region" description="Helical" evidence="1">
    <location>
        <begin position="186"/>
        <end position="205"/>
    </location>
</feature>
<protein>
    <submittedName>
        <fullName evidence="3">EamA-like transporter family protein</fullName>
    </submittedName>
</protein>
<feature type="transmembrane region" description="Helical" evidence="1">
    <location>
        <begin position="12"/>
        <end position="29"/>
    </location>
</feature>
<dbReference type="Pfam" id="PF00892">
    <property type="entry name" value="EamA"/>
    <property type="match status" value="2"/>
</dbReference>
<accession>A0A1S2NIM1</accession>
<evidence type="ECO:0000259" key="2">
    <source>
        <dbReference type="Pfam" id="PF00892"/>
    </source>
</evidence>
<dbReference type="InterPro" id="IPR000620">
    <property type="entry name" value="EamA_dom"/>
</dbReference>
<feature type="domain" description="EamA" evidence="2">
    <location>
        <begin position="11"/>
        <end position="139"/>
    </location>
</feature>
<feature type="domain" description="EamA" evidence="2">
    <location>
        <begin position="155"/>
        <end position="289"/>
    </location>
</feature>
<evidence type="ECO:0000256" key="1">
    <source>
        <dbReference type="SAM" id="Phobius"/>
    </source>
</evidence>
<feature type="transmembrane region" description="Helical" evidence="1">
    <location>
        <begin position="125"/>
        <end position="142"/>
    </location>
</feature>
<comment type="caution">
    <text evidence="3">The sequence shown here is derived from an EMBL/GenBank/DDBJ whole genome shotgun (WGS) entry which is preliminary data.</text>
</comment>
<feature type="transmembrane region" description="Helical" evidence="1">
    <location>
        <begin position="41"/>
        <end position="59"/>
    </location>
</feature>
<gene>
    <name evidence="3" type="ORF">LO55_458</name>
</gene>
<keyword evidence="1" id="KW-0472">Membrane</keyword>
<dbReference type="PANTHER" id="PTHR22911:SF137">
    <property type="entry name" value="SOLUTE CARRIER FAMILY 35 MEMBER G2-RELATED"/>
    <property type="match status" value="1"/>
</dbReference>
<feature type="transmembrane region" description="Helical" evidence="1">
    <location>
        <begin position="154"/>
        <end position="174"/>
    </location>
</feature>
<feature type="transmembrane region" description="Helical" evidence="1">
    <location>
        <begin position="71"/>
        <end position="93"/>
    </location>
</feature>
<dbReference type="SUPFAM" id="SSF103481">
    <property type="entry name" value="Multidrug resistance efflux transporter EmrE"/>
    <property type="match status" value="2"/>
</dbReference>
<sequence length="299" mass="31752">MHTMPTTKNHWLGYALATTLLWGVWGAFAGRPVQNGFPETLVYAVWALTMIPPALFALARIDWRVRRDGPAIGYGLAIGLLGAGGQMILFHAVKEGPTYLIFPLISLSPVITIALSYAFLRERTGAMGVAGIVLALCALPLFDYAPEQGGVAYGWWFVLALGVLVAWGLQAYFIKRANAIMDAESIFFYMTVSALAFIPVALAMTDFSQPINYGPDGPWLAAITQVLNAVGALTLVYAFRHGKALVVSPLVNAGAPLLTTIISVAMAATLPNGFKLAGIGLSLAAALFLALQPDEPSAA</sequence>
<keyword evidence="1" id="KW-0812">Transmembrane</keyword>
<dbReference type="GO" id="GO:0016020">
    <property type="term" value="C:membrane"/>
    <property type="evidence" value="ECO:0007669"/>
    <property type="project" value="InterPro"/>
</dbReference>
<name>A0A1S2NIM1_9BURK</name>
<dbReference type="EMBL" id="JRYB01000001">
    <property type="protein sequence ID" value="OIJ44262.1"/>
    <property type="molecule type" value="Genomic_DNA"/>
</dbReference>
<dbReference type="InterPro" id="IPR037185">
    <property type="entry name" value="EmrE-like"/>
</dbReference>
<reference evidence="3 4" key="1">
    <citation type="submission" date="2014-10" db="EMBL/GenBank/DDBJ databases">
        <authorList>
            <person name="Seo M.-J."/>
            <person name="Seok Y.J."/>
            <person name="Cha I.-T."/>
        </authorList>
    </citation>
    <scope>NUCLEOTIDE SEQUENCE [LARGE SCALE GENOMIC DNA]</scope>
    <source>
        <strain evidence="3 4">NEU</strain>
    </source>
</reference>
<dbReference type="AlphaFoldDB" id="A0A1S2NIM1"/>
<proteinExistence type="predicted"/>
<dbReference type="PANTHER" id="PTHR22911">
    <property type="entry name" value="ACYL-MALONYL CONDENSING ENZYME-RELATED"/>
    <property type="match status" value="1"/>
</dbReference>
<feature type="transmembrane region" description="Helical" evidence="1">
    <location>
        <begin position="217"/>
        <end position="238"/>
    </location>
</feature>